<evidence type="ECO:0000313" key="1">
    <source>
        <dbReference type="EMBL" id="PVY95473.1"/>
    </source>
</evidence>
<accession>A0A2U1E6A4</accession>
<comment type="caution">
    <text evidence="1">The sequence shown here is derived from an EMBL/GenBank/DDBJ whole genome shotgun (WGS) entry which is preliminary data.</text>
</comment>
<reference evidence="1 2" key="1">
    <citation type="submission" date="2018-04" db="EMBL/GenBank/DDBJ databases">
        <title>Genomic Encyclopedia of Type Strains, Phase IV (KMG-IV): sequencing the most valuable type-strain genomes for metagenomic binning, comparative biology and taxonomic classification.</title>
        <authorList>
            <person name="Goeker M."/>
        </authorList>
    </citation>
    <scope>NUCLEOTIDE SEQUENCE [LARGE SCALE GENOMIC DNA]</scope>
    <source>
        <strain evidence="1 2">DSM 45771</strain>
    </source>
</reference>
<evidence type="ECO:0000313" key="2">
    <source>
        <dbReference type="Proteomes" id="UP000245639"/>
    </source>
</evidence>
<dbReference type="RefSeq" id="WP_116711528.1">
    <property type="nucleotide sequence ID" value="NZ_QEKW01000036.1"/>
</dbReference>
<dbReference type="Proteomes" id="UP000245639">
    <property type="component" value="Unassembled WGS sequence"/>
</dbReference>
<keyword evidence="2" id="KW-1185">Reference proteome</keyword>
<protein>
    <submittedName>
        <fullName evidence="1">Uncharacterized protein</fullName>
    </submittedName>
</protein>
<sequence length="287" mass="31293">MIAPLLARLVEQFLVRRVRNRFGLLETLRLHAVERLETTGERSRWASRHARDTAYRLERHVAVLWTAEEPAPVRALTELLDDLHAAWSHTCRHDRPLAVRVAADVHDFAYGRQRLDLLRWGLVVADWEREPDAGVSDAAPADLARALATAATAAWSAGRRDEAATLAARAIERAGGPSRPAAMQGRRVDAHLAMFSGRTAEAAASYRALAASSHAAGDDLRAIVFELSAAQAMGYDGRTDEALARPAPGRRPAARSLLAAGVMSPSVSRWKLPRRWSLGSPSAAGWT</sequence>
<proteinExistence type="predicted"/>
<organism evidence="1 2">
    <name type="scientific">Actinomycetospora cinnamomea</name>
    <dbReference type="NCBI Taxonomy" id="663609"/>
    <lineage>
        <taxon>Bacteria</taxon>
        <taxon>Bacillati</taxon>
        <taxon>Actinomycetota</taxon>
        <taxon>Actinomycetes</taxon>
        <taxon>Pseudonocardiales</taxon>
        <taxon>Pseudonocardiaceae</taxon>
        <taxon>Actinomycetospora</taxon>
    </lineage>
</organism>
<dbReference type="AlphaFoldDB" id="A0A2U1E6A4"/>
<dbReference type="OrthoDB" id="9812579at2"/>
<name>A0A2U1E6A4_9PSEU</name>
<gene>
    <name evidence="1" type="ORF">C8D89_13610</name>
</gene>
<dbReference type="EMBL" id="QEKW01000036">
    <property type="protein sequence ID" value="PVY95473.1"/>
    <property type="molecule type" value="Genomic_DNA"/>
</dbReference>